<dbReference type="InterPro" id="IPR047271">
    <property type="entry name" value="Ephexin-like"/>
</dbReference>
<dbReference type="Pfam" id="PF00621">
    <property type="entry name" value="RhoGEF"/>
    <property type="match status" value="1"/>
</dbReference>
<dbReference type="Proteomes" id="UP000287033">
    <property type="component" value="Unassembled WGS sequence"/>
</dbReference>
<dbReference type="EMBL" id="BEZZ01000232">
    <property type="protein sequence ID" value="GCC29071.1"/>
    <property type="molecule type" value="Genomic_DNA"/>
</dbReference>
<evidence type="ECO:0000313" key="3">
    <source>
        <dbReference type="Proteomes" id="UP000287033"/>
    </source>
</evidence>
<evidence type="ECO:0000259" key="1">
    <source>
        <dbReference type="PROSITE" id="PS50010"/>
    </source>
</evidence>
<name>A0A401SFB0_CHIPU</name>
<dbReference type="PROSITE" id="PS50010">
    <property type="entry name" value="DH_2"/>
    <property type="match status" value="1"/>
</dbReference>
<comment type="caution">
    <text evidence="2">The sequence shown here is derived from an EMBL/GenBank/DDBJ whole genome shotgun (WGS) entry which is preliminary data.</text>
</comment>
<proteinExistence type="predicted"/>
<protein>
    <recommendedName>
        <fullName evidence="1">DH domain-containing protein</fullName>
    </recommendedName>
</protein>
<organism evidence="2 3">
    <name type="scientific">Chiloscyllium punctatum</name>
    <name type="common">Brownbanded bambooshark</name>
    <name type="synonym">Hemiscyllium punctatum</name>
    <dbReference type="NCBI Taxonomy" id="137246"/>
    <lineage>
        <taxon>Eukaryota</taxon>
        <taxon>Metazoa</taxon>
        <taxon>Chordata</taxon>
        <taxon>Craniata</taxon>
        <taxon>Vertebrata</taxon>
        <taxon>Chondrichthyes</taxon>
        <taxon>Elasmobranchii</taxon>
        <taxon>Galeomorphii</taxon>
        <taxon>Galeoidea</taxon>
        <taxon>Orectolobiformes</taxon>
        <taxon>Hemiscylliidae</taxon>
        <taxon>Chiloscyllium</taxon>
    </lineage>
</organism>
<dbReference type="PANTHER" id="PTHR12845:SF9">
    <property type="entry name" value="RHO GUANINE NUCLEOTIDE EXCHANGE FACTOR 5-LIKE"/>
    <property type="match status" value="1"/>
</dbReference>
<dbReference type="GO" id="GO:0005634">
    <property type="term" value="C:nucleus"/>
    <property type="evidence" value="ECO:0007669"/>
    <property type="project" value="TreeGrafter"/>
</dbReference>
<dbReference type="GO" id="GO:0005085">
    <property type="term" value="F:guanyl-nucleotide exchange factor activity"/>
    <property type="evidence" value="ECO:0007669"/>
    <property type="project" value="InterPro"/>
</dbReference>
<dbReference type="SUPFAM" id="SSF48065">
    <property type="entry name" value="DBL homology domain (DH-domain)"/>
    <property type="match status" value="1"/>
</dbReference>
<reference evidence="2 3" key="1">
    <citation type="journal article" date="2018" name="Nat. Ecol. Evol.">
        <title>Shark genomes provide insights into elasmobranch evolution and the origin of vertebrates.</title>
        <authorList>
            <person name="Hara Y"/>
            <person name="Yamaguchi K"/>
            <person name="Onimaru K"/>
            <person name="Kadota M"/>
            <person name="Koyanagi M"/>
            <person name="Keeley SD"/>
            <person name="Tatsumi K"/>
            <person name="Tanaka K"/>
            <person name="Motone F"/>
            <person name="Kageyama Y"/>
            <person name="Nozu R"/>
            <person name="Adachi N"/>
            <person name="Nishimura O"/>
            <person name="Nakagawa R"/>
            <person name="Tanegashima C"/>
            <person name="Kiyatake I"/>
            <person name="Matsumoto R"/>
            <person name="Murakumo K"/>
            <person name="Nishida K"/>
            <person name="Terakita A"/>
            <person name="Kuratani S"/>
            <person name="Sato K"/>
            <person name="Hyodo S Kuraku.S."/>
        </authorList>
    </citation>
    <scope>NUCLEOTIDE SEQUENCE [LARGE SCALE GENOMIC DNA]</scope>
</reference>
<dbReference type="STRING" id="137246.A0A401SFB0"/>
<dbReference type="AlphaFoldDB" id="A0A401SFB0"/>
<dbReference type="PANTHER" id="PTHR12845">
    <property type="entry name" value="GUANINE NUCLEOTIDE EXCHANGE FACTOR"/>
    <property type="match status" value="1"/>
</dbReference>
<gene>
    <name evidence="2" type="ORF">chiPu_0007508</name>
</gene>
<keyword evidence="3" id="KW-1185">Reference proteome</keyword>
<dbReference type="Gene3D" id="1.20.900.10">
    <property type="entry name" value="Dbl homology (DH) domain"/>
    <property type="match status" value="1"/>
</dbReference>
<dbReference type="InterPro" id="IPR035899">
    <property type="entry name" value="DBL_dom_sf"/>
</dbReference>
<accession>A0A401SFB0</accession>
<dbReference type="InterPro" id="IPR000219">
    <property type="entry name" value="DH_dom"/>
</dbReference>
<evidence type="ECO:0000313" key="2">
    <source>
        <dbReference type="EMBL" id="GCC29071.1"/>
    </source>
</evidence>
<dbReference type="GO" id="GO:0005737">
    <property type="term" value="C:cytoplasm"/>
    <property type="evidence" value="ECO:0007669"/>
    <property type="project" value="TreeGrafter"/>
</dbReference>
<dbReference type="OrthoDB" id="9949355at2759"/>
<sequence>MLDMLTLTGRHTLFSNLQEVKDTSERLSEEFVQVLKELEAHPICQQQLLKSFLMLPFQRITRLKIMLENILMLNPPESPVADSVRGGEAHLLFIIHECNENVKRMRQIEELVSLEKQMEFSRTKSFRLISQTRFLVKEDELDEISVFESGHTTGSPTRSVYLHLFNDLLLLSRKDNGRFSVLDYARIWKVRAHCFEAKSLVFALCLVENHKGTNRNFIVGAGNEKCRVLDCHYLKRMKQSVELSVPLLTIQLWCSLLNLLTAETW</sequence>
<feature type="domain" description="DH" evidence="1">
    <location>
        <begin position="17"/>
        <end position="101"/>
    </location>
</feature>